<evidence type="ECO:0000313" key="3">
    <source>
        <dbReference type="Proteomes" id="UP001497525"/>
    </source>
</evidence>
<dbReference type="AlphaFoldDB" id="A0AAV2TCM0"/>
<dbReference type="Pfam" id="PF07818">
    <property type="entry name" value="HCNGP"/>
    <property type="match status" value="1"/>
</dbReference>
<feature type="compositionally biased region" description="Low complexity" evidence="1">
    <location>
        <begin position="54"/>
        <end position="83"/>
    </location>
</feature>
<gene>
    <name evidence="2" type="ORF">CDAUBV1_LOCUS7260</name>
</gene>
<organism evidence="2 3">
    <name type="scientific">Calicophoron daubneyi</name>
    <name type="common">Rumen fluke</name>
    <name type="synonym">Paramphistomum daubneyi</name>
    <dbReference type="NCBI Taxonomy" id="300641"/>
    <lineage>
        <taxon>Eukaryota</taxon>
        <taxon>Metazoa</taxon>
        <taxon>Spiralia</taxon>
        <taxon>Lophotrochozoa</taxon>
        <taxon>Platyhelminthes</taxon>
        <taxon>Trematoda</taxon>
        <taxon>Digenea</taxon>
        <taxon>Plagiorchiida</taxon>
        <taxon>Pronocephalata</taxon>
        <taxon>Paramphistomoidea</taxon>
        <taxon>Paramphistomidae</taxon>
        <taxon>Calicophoron</taxon>
    </lineage>
</organism>
<dbReference type="GO" id="GO:0006355">
    <property type="term" value="P:regulation of DNA-templated transcription"/>
    <property type="evidence" value="ECO:0007669"/>
    <property type="project" value="InterPro"/>
</dbReference>
<dbReference type="GO" id="GO:0005634">
    <property type="term" value="C:nucleus"/>
    <property type="evidence" value="ECO:0007669"/>
    <property type="project" value="TreeGrafter"/>
</dbReference>
<comment type="caution">
    <text evidence="2">The sequence shown here is derived from an EMBL/GenBank/DDBJ whole genome shotgun (WGS) entry which is preliminary data.</text>
</comment>
<feature type="compositionally biased region" description="Basic and acidic residues" evidence="1">
    <location>
        <begin position="1"/>
        <end position="12"/>
    </location>
</feature>
<dbReference type="EMBL" id="CAXLJL010000169">
    <property type="protein sequence ID" value="CAL5134026.1"/>
    <property type="molecule type" value="Genomic_DNA"/>
</dbReference>
<evidence type="ECO:0000256" key="1">
    <source>
        <dbReference type="SAM" id="MobiDB-lite"/>
    </source>
</evidence>
<dbReference type="Proteomes" id="UP001497525">
    <property type="component" value="Unassembled WGS sequence"/>
</dbReference>
<accession>A0AAV2TCM0</accession>
<feature type="region of interest" description="Disordered" evidence="1">
    <location>
        <begin position="171"/>
        <end position="217"/>
    </location>
</feature>
<feature type="region of interest" description="Disordered" evidence="1">
    <location>
        <begin position="1"/>
        <end position="139"/>
    </location>
</feature>
<evidence type="ECO:0008006" key="4">
    <source>
        <dbReference type="Google" id="ProtNLM"/>
    </source>
</evidence>
<dbReference type="InterPro" id="IPR012479">
    <property type="entry name" value="SAP30BP"/>
</dbReference>
<name>A0AAV2TCM0_CALDB</name>
<proteinExistence type="predicted"/>
<feature type="compositionally biased region" description="Basic and acidic residues" evidence="1">
    <location>
        <begin position="191"/>
        <end position="202"/>
    </location>
</feature>
<dbReference type="PANTHER" id="PTHR13464:SF0">
    <property type="entry name" value="SAP30-BINDING PROTEIN"/>
    <property type="match status" value="1"/>
</dbReference>
<protein>
    <recommendedName>
        <fullName evidence="4">SAP30-binding protein</fullName>
    </recommendedName>
</protein>
<sequence length="275" mass="30591">MSEVFDQDRIDQLDAEDNQVVEEKPLPIHTSEDEAERSPTANKSYQSRPGKGQESSSVEVETNVSEESQLPLKRPKLAAPPSLVSYAIDEDEEDLMGQSNDNGSDTDESKHESDLSSLGKQVVGNVGEASPPTDSKEFPFLNLTEPATILISKRQLKEPIRVLSQDQLFAAQQASSHTPNPVDTAAPTTETNKDQSPKERIPMPEVQLPPEPAGHCPMELQEKVDREVRRMRLDISYDPNRAIQDNKAFRNPSIYEKLISFLNIDEKGTNFPPVS</sequence>
<evidence type="ECO:0000313" key="2">
    <source>
        <dbReference type="EMBL" id="CAL5134026.1"/>
    </source>
</evidence>
<feature type="compositionally biased region" description="Basic and acidic residues" evidence="1">
    <location>
        <begin position="21"/>
        <end position="32"/>
    </location>
</feature>
<feature type="compositionally biased region" description="Polar residues" evidence="1">
    <location>
        <begin position="171"/>
        <end position="190"/>
    </location>
</feature>
<reference evidence="2" key="1">
    <citation type="submission" date="2024-06" db="EMBL/GenBank/DDBJ databases">
        <authorList>
            <person name="Liu X."/>
            <person name="Lenzi L."/>
            <person name="Haldenby T S."/>
            <person name="Uol C."/>
        </authorList>
    </citation>
    <scope>NUCLEOTIDE SEQUENCE</scope>
</reference>
<dbReference type="PANTHER" id="PTHR13464">
    <property type="entry name" value="TRANSCRIPTIONAL REGULATOR PROTEIN HCNGP"/>
    <property type="match status" value="1"/>
</dbReference>